<proteinExistence type="predicted"/>
<evidence type="ECO:0000313" key="4">
    <source>
        <dbReference type="EMBL" id="CBY41466.1"/>
    </source>
</evidence>
<dbReference type="Pfam" id="PF13927">
    <property type="entry name" value="Ig_3"/>
    <property type="match status" value="1"/>
</dbReference>
<dbReference type="InterPro" id="IPR003599">
    <property type="entry name" value="Ig_sub"/>
</dbReference>
<dbReference type="AlphaFoldDB" id="E4Z188"/>
<name>E4Z188_OIKDI</name>
<dbReference type="Pfam" id="PF07679">
    <property type="entry name" value="I-set"/>
    <property type="match status" value="2"/>
</dbReference>
<dbReference type="FunFam" id="2.60.40.10:FF:001223">
    <property type="entry name" value="Sidekick cell adhesion molecule 1"/>
    <property type="match status" value="1"/>
</dbReference>
<dbReference type="Gene3D" id="2.60.40.10">
    <property type="entry name" value="Immunoglobulins"/>
    <property type="match status" value="3"/>
</dbReference>
<evidence type="ECO:0000259" key="3">
    <source>
        <dbReference type="PROSITE" id="PS50835"/>
    </source>
</evidence>
<gene>
    <name evidence="4" type="ORF">GSOID_T00023541001</name>
</gene>
<feature type="domain" description="Ig-like" evidence="3">
    <location>
        <begin position="161"/>
        <end position="240"/>
    </location>
</feature>
<feature type="non-terminal residue" evidence="4">
    <location>
        <position position="1"/>
    </location>
</feature>
<evidence type="ECO:0000256" key="2">
    <source>
        <dbReference type="SAM" id="MobiDB-lite"/>
    </source>
</evidence>
<reference evidence="4" key="1">
    <citation type="journal article" date="2010" name="Science">
        <title>Plasticity of animal genome architecture unmasked by rapid evolution of a pelagic tunicate.</title>
        <authorList>
            <person name="Denoeud F."/>
            <person name="Henriet S."/>
            <person name="Mungpakdee S."/>
            <person name="Aury J.M."/>
            <person name="Da Silva C."/>
            <person name="Brinkmann H."/>
            <person name="Mikhaleva J."/>
            <person name="Olsen L.C."/>
            <person name="Jubin C."/>
            <person name="Canestro C."/>
            <person name="Bouquet J.M."/>
            <person name="Danks G."/>
            <person name="Poulain J."/>
            <person name="Campsteijn C."/>
            <person name="Adamski M."/>
            <person name="Cross I."/>
            <person name="Yadetie F."/>
            <person name="Muffato M."/>
            <person name="Louis A."/>
            <person name="Butcher S."/>
            <person name="Tsagkogeorga G."/>
            <person name="Konrad A."/>
            <person name="Singh S."/>
            <person name="Jensen M.F."/>
            <person name="Cong E.H."/>
            <person name="Eikeseth-Otteraa H."/>
            <person name="Noel B."/>
            <person name="Anthouard V."/>
            <person name="Porcel B.M."/>
            <person name="Kachouri-Lafond R."/>
            <person name="Nishino A."/>
            <person name="Ugolini M."/>
            <person name="Chourrout P."/>
            <person name="Nishida H."/>
            <person name="Aasland R."/>
            <person name="Huzurbazar S."/>
            <person name="Westhof E."/>
            <person name="Delsuc F."/>
            <person name="Lehrach H."/>
            <person name="Reinhardt R."/>
            <person name="Weissenbach J."/>
            <person name="Roy S.W."/>
            <person name="Artiguenave F."/>
            <person name="Postlethwait J.H."/>
            <person name="Manak J.R."/>
            <person name="Thompson E.M."/>
            <person name="Jaillon O."/>
            <person name="Du Pasquier L."/>
            <person name="Boudinot P."/>
            <person name="Liberles D.A."/>
            <person name="Volff J.N."/>
            <person name="Philippe H."/>
            <person name="Lenhard B."/>
            <person name="Roest Crollius H."/>
            <person name="Wincker P."/>
            <person name="Chourrout D."/>
        </authorList>
    </citation>
    <scope>NUCLEOTIDE SEQUENCE [LARGE SCALE GENOMIC DNA]</scope>
</reference>
<dbReference type="InterPro" id="IPR013098">
    <property type="entry name" value="Ig_I-set"/>
</dbReference>
<dbReference type="Proteomes" id="UP000011014">
    <property type="component" value="Unassembled WGS sequence"/>
</dbReference>
<sequence length="361" mass="38545">DYATLEIGEYGSTKSQRGISEGTKMSSMKIAVSGGRKLPGEPYFLSAPRDQTVADGETARFTANVDGSPMPRTMWQRMGANLRDSDKFNIRSIRNQQVLEVRNASVIDAGEYAVTIQSLKGEETAYFQLNVQGRARSRAAAASPTPSTGSRTSRSSRKGKPMVISELHGQIQLNGSVKLDCSVMDEHAVKSVVWYKNDRQLPSSNATSSAGQYTYTINGVTAADAGHYACHLVGLSGSITTSYELIEDRIADYAANAAKVQRVTSPVKIADEVTLESLPAQLEVAADTVLSLSTTFTGSPGKIEWNRNGEVLVDGDEGGRVTVETTLSSTTLTVLAVSADDAGRYRLTVGDEASTAVVSIV</sequence>
<feature type="domain" description="Ig-like" evidence="3">
    <location>
        <begin position="42"/>
        <end position="132"/>
    </location>
</feature>
<dbReference type="InterPro" id="IPR036179">
    <property type="entry name" value="Ig-like_dom_sf"/>
</dbReference>
<keyword evidence="1" id="KW-1015">Disulfide bond</keyword>
<dbReference type="InterPro" id="IPR007110">
    <property type="entry name" value="Ig-like_dom"/>
</dbReference>
<dbReference type="InterPro" id="IPR003598">
    <property type="entry name" value="Ig_sub2"/>
</dbReference>
<accession>E4Z188</accession>
<dbReference type="InterPro" id="IPR013783">
    <property type="entry name" value="Ig-like_fold"/>
</dbReference>
<dbReference type="EMBL" id="FN656453">
    <property type="protein sequence ID" value="CBY41466.1"/>
    <property type="molecule type" value="Genomic_DNA"/>
</dbReference>
<dbReference type="SUPFAM" id="SSF48726">
    <property type="entry name" value="Immunoglobulin"/>
    <property type="match status" value="3"/>
</dbReference>
<dbReference type="PROSITE" id="PS50835">
    <property type="entry name" value="IG_LIKE"/>
    <property type="match status" value="3"/>
</dbReference>
<protein>
    <recommendedName>
        <fullName evidence="3">Ig-like domain-containing protein</fullName>
    </recommendedName>
</protein>
<feature type="compositionally biased region" description="Low complexity" evidence="2">
    <location>
        <begin position="138"/>
        <end position="153"/>
    </location>
</feature>
<dbReference type="PANTHER" id="PTHR47633">
    <property type="entry name" value="IMMUNOGLOBULIN"/>
    <property type="match status" value="1"/>
</dbReference>
<dbReference type="SMART" id="SM00408">
    <property type="entry name" value="IGc2"/>
    <property type="match status" value="2"/>
</dbReference>
<organism evidence="4">
    <name type="scientific">Oikopleura dioica</name>
    <name type="common">Tunicate</name>
    <dbReference type="NCBI Taxonomy" id="34765"/>
    <lineage>
        <taxon>Eukaryota</taxon>
        <taxon>Metazoa</taxon>
        <taxon>Chordata</taxon>
        <taxon>Tunicata</taxon>
        <taxon>Appendicularia</taxon>
        <taxon>Copelata</taxon>
        <taxon>Oikopleuridae</taxon>
        <taxon>Oikopleura</taxon>
    </lineage>
</organism>
<feature type="domain" description="Ig-like" evidence="3">
    <location>
        <begin position="266"/>
        <end position="359"/>
    </location>
</feature>
<dbReference type="SMART" id="SM00409">
    <property type="entry name" value="IG"/>
    <property type="match status" value="3"/>
</dbReference>
<dbReference type="GO" id="GO:0004674">
    <property type="term" value="F:protein serine/threonine kinase activity"/>
    <property type="evidence" value="ECO:0007669"/>
    <property type="project" value="UniProtKB-KW"/>
</dbReference>
<evidence type="ECO:0000256" key="1">
    <source>
        <dbReference type="ARBA" id="ARBA00023157"/>
    </source>
</evidence>
<dbReference type="PANTHER" id="PTHR47633:SF3">
    <property type="entry name" value="STRIATED MUSCLE PREFERENTIALLY EXPRESSED PROTEIN KINASE"/>
    <property type="match status" value="1"/>
</dbReference>
<feature type="region of interest" description="Disordered" evidence="2">
    <location>
        <begin position="137"/>
        <end position="161"/>
    </location>
</feature>